<evidence type="ECO:0008006" key="3">
    <source>
        <dbReference type="Google" id="ProtNLM"/>
    </source>
</evidence>
<name>A0ABY4E1R1_9NEIS</name>
<keyword evidence="2" id="KW-1185">Reference proteome</keyword>
<dbReference type="EMBL" id="CP091511">
    <property type="protein sequence ID" value="UOO89179.1"/>
    <property type="molecule type" value="Genomic_DNA"/>
</dbReference>
<dbReference type="RefSeq" id="WP_058356881.1">
    <property type="nucleotide sequence ID" value="NZ_CABKVG010000010.1"/>
</dbReference>
<sequence length="470" mass="52604">MAYTKDELYNEALNELSNVEALAERVQIGDVTITQPIAAIAQMLAMLSMQTDLGLSEYWTRARDSFVLADAAARQILPFGSAKVFKIAVRNDSTAPLTLLAGRRLLDQRSRLWVVREGVIVPAGGTATLTATQYNEYEFTHTVTESKSFYWIAIPEPEANQSLISMQVIKAATGDEFVHTEKFNNIELDSLVYHVMGDEKLNMYIQFGHMGKFGYTPTIGEQITIKTRQSYTNFTIDIGSQFSLEYSGEKEEFLSFFANEELQAGGGAASISELRELVKFPYLYDENAVYLGEFTQLIQRKMRPFVFLAVWNEAVEESVRGANVNNINTLFVSLLKSNTTMALAQAEITKIIQQADDSYKIKFVGAKEVQVSFNVSIWLSPLHDSVAVSQKIKLWVIENFGRNSTWARRGRQRINISDTTDKLKAAVPELSDGKSDVVINVVDPNVNLPEAFRYVSDTSLKITTIGLVLD</sequence>
<proteinExistence type="predicted"/>
<protein>
    <recommendedName>
        <fullName evidence="3">Baseplate J-like protein</fullName>
    </recommendedName>
</protein>
<accession>A0ABY4E1R1</accession>
<dbReference type="Proteomes" id="UP000832011">
    <property type="component" value="Chromosome"/>
</dbReference>
<evidence type="ECO:0000313" key="2">
    <source>
        <dbReference type="Proteomes" id="UP000832011"/>
    </source>
</evidence>
<organism evidence="1 2">
    <name type="scientific">Vitreoscilla massiliensis</name>
    <dbReference type="NCBI Taxonomy" id="1689272"/>
    <lineage>
        <taxon>Bacteria</taxon>
        <taxon>Pseudomonadati</taxon>
        <taxon>Pseudomonadota</taxon>
        <taxon>Betaproteobacteria</taxon>
        <taxon>Neisseriales</taxon>
        <taxon>Neisseriaceae</taxon>
        <taxon>Vitreoscilla</taxon>
    </lineage>
</organism>
<gene>
    <name evidence="1" type="ORF">LVJ82_17310</name>
</gene>
<evidence type="ECO:0000313" key="1">
    <source>
        <dbReference type="EMBL" id="UOO89179.1"/>
    </source>
</evidence>
<reference evidence="1 2" key="1">
    <citation type="journal article" date="2022" name="Res Sq">
        <title>Evolution of multicellular longitudinally dividing oral cavity symbionts (Neisseriaceae).</title>
        <authorList>
            <person name="Nyongesa S."/>
            <person name="Weber P."/>
            <person name="Bernet E."/>
            <person name="Pullido F."/>
            <person name="Nieckarz M."/>
            <person name="Delaby M."/>
            <person name="Nieves C."/>
            <person name="Viehboeck T."/>
            <person name="Krause N."/>
            <person name="Rivera-Millot A."/>
            <person name="Nakamura A."/>
            <person name="Vischer N."/>
            <person name="VanNieuwenhze M."/>
            <person name="Brun Y."/>
            <person name="Cava F."/>
            <person name="Bulgheresi S."/>
            <person name="Veyrier F."/>
        </authorList>
    </citation>
    <scope>NUCLEOTIDE SEQUENCE [LARGE SCALE GENOMIC DNA]</scope>
    <source>
        <strain evidence="1 2">SN4</strain>
    </source>
</reference>